<sequence>MRESTRYDIQLDNEKAFKIINKSAVECADFRRDLSERIGFEYGTNADTCVLAIDVQQIDNGVVNAVYCLTIKLNDKELKSIVKILPPNWKRLKTLNEVLVIQFLSENVKDFPVPTIYGYDCEGDLIGNEYIFMSKCEGITLNTIYGDMTTDERKHYLNQIVKERSKLSDLKFLTRTCDNDQAGPNPLFGCYQGIEMKNGQVLALIGPNCDTLKGPFRSFNDYIISLIDFRLEDMKIIKNGSLSYFVTKFQRFIEHVRNNNRVSV</sequence>
<reference evidence="1 2" key="1">
    <citation type="journal article" date="2010" name="Cell">
        <title>The genome of Naegleria gruberi illuminates early eukaryotic versatility.</title>
        <authorList>
            <person name="Fritz-Laylin L.K."/>
            <person name="Prochnik S.E."/>
            <person name="Ginger M.L."/>
            <person name="Dacks J.B."/>
            <person name="Carpenter M.L."/>
            <person name="Field M.C."/>
            <person name="Kuo A."/>
            <person name="Paredez A."/>
            <person name="Chapman J."/>
            <person name="Pham J."/>
            <person name="Shu S."/>
            <person name="Neupane R."/>
            <person name="Cipriano M."/>
            <person name="Mancuso J."/>
            <person name="Tu H."/>
            <person name="Salamov A."/>
            <person name="Lindquist E."/>
            <person name="Shapiro H."/>
            <person name="Lucas S."/>
            <person name="Grigoriev I.V."/>
            <person name="Cande W.Z."/>
            <person name="Fulton C."/>
            <person name="Rokhsar D.S."/>
            <person name="Dawson S.C."/>
        </authorList>
    </citation>
    <scope>NUCLEOTIDE SEQUENCE [LARGE SCALE GENOMIC DNA]</scope>
    <source>
        <strain evidence="1 2">NEG-M</strain>
    </source>
</reference>
<dbReference type="AlphaFoldDB" id="D2VHC0"/>
<dbReference type="Proteomes" id="UP000006671">
    <property type="component" value="Unassembled WGS sequence"/>
</dbReference>
<dbReference type="InterPro" id="IPR011009">
    <property type="entry name" value="Kinase-like_dom_sf"/>
</dbReference>
<keyword evidence="2" id="KW-1185">Reference proteome</keyword>
<gene>
    <name evidence="1" type="ORF">NAEGRDRAFT_68163</name>
</gene>
<dbReference type="VEuPathDB" id="AmoebaDB:NAEGRDRAFT_68163"/>
<dbReference type="RefSeq" id="XP_002676605.1">
    <property type="nucleotide sequence ID" value="XM_002676559.1"/>
</dbReference>
<name>D2VHC0_NAEGR</name>
<evidence type="ECO:0000313" key="1">
    <source>
        <dbReference type="EMBL" id="EFC43861.1"/>
    </source>
</evidence>
<dbReference type="GeneID" id="8847713"/>
<dbReference type="InParanoid" id="D2VHC0"/>
<dbReference type="PANTHER" id="PTHR21310">
    <property type="entry name" value="AMINOGLYCOSIDE PHOSPHOTRANSFERASE-RELATED-RELATED"/>
    <property type="match status" value="1"/>
</dbReference>
<dbReference type="PANTHER" id="PTHR21310:SF15">
    <property type="entry name" value="AMINOGLYCOSIDE PHOSPHOTRANSFERASE DOMAIN-CONTAINING PROTEIN"/>
    <property type="match status" value="1"/>
</dbReference>
<proteinExistence type="predicted"/>
<dbReference type="EMBL" id="GG738871">
    <property type="protein sequence ID" value="EFC43861.1"/>
    <property type="molecule type" value="Genomic_DNA"/>
</dbReference>
<evidence type="ECO:0000313" key="2">
    <source>
        <dbReference type="Proteomes" id="UP000006671"/>
    </source>
</evidence>
<dbReference type="SUPFAM" id="SSF56112">
    <property type="entry name" value="Protein kinase-like (PK-like)"/>
    <property type="match status" value="1"/>
</dbReference>
<accession>D2VHC0</accession>
<dbReference type="InterPro" id="IPR051678">
    <property type="entry name" value="AGP_Transferase"/>
</dbReference>
<dbReference type="OrthoDB" id="10003767at2759"/>
<organism evidence="2">
    <name type="scientific">Naegleria gruberi</name>
    <name type="common">Amoeba</name>
    <dbReference type="NCBI Taxonomy" id="5762"/>
    <lineage>
        <taxon>Eukaryota</taxon>
        <taxon>Discoba</taxon>
        <taxon>Heterolobosea</taxon>
        <taxon>Tetramitia</taxon>
        <taxon>Eutetramitia</taxon>
        <taxon>Vahlkampfiidae</taxon>
        <taxon>Naegleria</taxon>
    </lineage>
</organism>
<dbReference type="KEGG" id="ngr:NAEGRDRAFT_68163"/>
<protein>
    <submittedName>
        <fullName evidence="1">Predicted protein</fullName>
    </submittedName>
</protein>